<dbReference type="CDD" id="cd02012">
    <property type="entry name" value="TPP_TK"/>
    <property type="match status" value="1"/>
</dbReference>
<keyword evidence="8 15" id="KW-0460">Magnesium</keyword>
<comment type="subunit">
    <text evidence="4 17">Homodimer.</text>
</comment>
<dbReference type="Proteomes" id="UP000663722">
    <property type="component" value="Chromosome"/>
</dbReference>
<evidence type="ECO:0000313" key="19">
    <source>
        <dbReference type="EMBL" id="QTA90132.1"/>
    </source>
</evidence>
<evidence type="ECO:0000256" key="11">
    <source>
        <dbReference type="NCBIfam" id="TIGR00232"/>
    </source>
</evidence>
<feature type="site" description="Important for catalytic activity" evidence="16">
    <location>
        <position position="35"/>
    </location>
</feature>
<dbReference type="GO" id="GO:0005829">
    <property type="term" value="C:cytosol"/>
    <property type="evidence" value="ECO:0007669"/>
    <property type="project" value="TreeGrafter"/>
</dbReference>
<evidence type="ECO:0000256" key="6">
    <source>
        <dbReference type="ARBA" id="ARBA00022679"/>
    </source>
</evidence>
<feature type="binding site" evidence="14">
    <location>
        <position position="75"/>
    </location>
    <ligand>
        <name>thiamine diphosphate</name>
        <dbReference type="ChEBI" id="CHEBI:58937"/>
    </ligand>
</feature>
<dbReference type="GO" id="GO:0009052">
    <property type="term" value="P:pentose-phosphate shunt, non-oxidative branch"/>
    <property type="evidence" value="ECO:0007669"/>
    <property type="project" value="UniProtKB-ARBA"/>
</dbReference>
<comment type="cofactor">
    <cofactor evidence="15">
        <name>Mg(2+)</name>
        <dbReference type="ChEBI" id="CHEBI:18420"/>
    </cofactor>
    <text evidence="15">Binds 1 Mg(2+) ion per subunit. Can also utilize other divalent metal cations, such as Ca(2+), Mn(2+) and Co(2+).</text>
</comment>
<comment type="cofactor">
    <cofactor evidence="14">
        <name>thiamine diphosphate</name>
        <dbReference type="ChEBI" id="CHEBI:58937"/>
    </cofactor>
    <text evidence="14">Binds 1 thiamine pyrophosphate per subunit. During the reaction, the substrate forms a covalent intermediate with the cofactor.</text>
</comment>
<keyword evidence="20" id="KW-1185">Reference proteome</keyword>
<dbReference type="InterPro" id="IPR033247">
    <property type="entry name" value="Transketolase_fam"/>
</dbReference>
<dbReference type="InterPro" id="IPR005478">
    <property type="entry name" value="Transketolase_bac-like"/>
</dbReference>
<keyword evidence="17" id="KW-0106">Calcium</keyword>
<evidence type="ECO:0000256" key="12">
    <source>
        <dbReference type="PIRSR" id="PIRSR605478-1"/>
    </source>
</evidence>
<comment type="similarity">
    <text evidence="3 17">Belongs to the transketolase family.</text>
</comment>
<feature type="binding site" evidence="13">
    <location>
        <position position="469"/>
    </location>
    <ligand>
        <name>substrate</name>
    </ligand>
</feature>
<dbReference type="SUPFAM" id="SSF52518">
    <property type="entry name" value="Thiamin diphosphate-binding fold (THDP-binding)"/>
    <property type="match status" value="2"/>
</dbReference>
<dbReference type="FunFam" id="3.40.50.970:FF:000003">
    <property type="entry name" value="Transketolase"/>
    <property type="match status" value="1"/>
</dbReference>
<keyword evidence="6 17" id="KW-0808">Transferase</keyword>
<evidence type="ECO:0000256" key="13">
    <source>
        <dbReference type="PIRSR" id="PIRSR605478-2"/>
    </source>
</evidence>
<evidence type="ECO:0000256" key="10">
    <source>
        <dbReference type="ARBA" id="ARBA00049473"/>
    </source>
</evidence>
<dbReference type="PROSITE" id="PS00802">
    <property type="entry name" value="TRANSKETOLASE_2"/>
    <property type="match status" value="1"/>
</dbReference>
<dbReference type="PANTHER" id="PTHR43522">
    <property type="entry name" value="TRANSKETOLASE"/>
    <property type="match status" value="1"/>
</dbReference>
<dbReference type="SMART" id="SM00861">
    <property type="entry name" value="Transket_pyr"/>
    <property type="match status" value="1"/>
</dbReference>
<feature type="active site" description="Proton donor" evidence="12">
    <location>
        <position position="419"/>
    </location>
</feature>
<dbReference type="InterPro" id="IPR020826">
    <property type="entry name" value="Transketolase_BS"/>
</dbReference>
<evidence type="ECO:0000256" key="9">
    <source>
        <dbReference type="ARBA" id="ARBA00023052"/>
    </source>
</evidence>
<dbReference type="EMBL" id="CP061800">
    <property type="protein sequence ID" value="QTA90132.1"/>
    <property type="molecule type" value="Genomic_DNA"/>
</dbReference>
<gene>
    <name evidence="19" type="primary">tkt</name>
    <name evidence="19" type="ORF">dnm_061930</name>
</gene>
<feature type="binding site" evidence="15">
    <location>
        <position position="164"/>
    </location>
    <ligand>
        <name>Mg(2+)</name>
        <dbReference type="ChEBI" id="CHEBI:18420"/>
    </ligand>
</feature>
<dbReference type="InterPro" id="IPR055152">
    <property type="entry name" value="Transketolase-like_C_2"/>
</dbReference>
<dbReference type="GO" id="GO:0046872">
    <property type="term" value="F:metal ion binding"/>
    <property type="evidence" value="ECO:0007669"/>
    <property type="project" value="UniProtKB-KW"/>
</dbReference>
<feature type="binding site" evidence="13">
    <location>
        <position position="270"/>
    </location>
    <ligand>
        <name>substrate</name>
    </ligand>
</feature>
<dbReference type="Pfam" id="PF22613">
    <property type="entry name" value="Transketolase_C_1"/>
    <property type="match status" value="1"/>
</dbReference>
<feature type="binding site" evidence="13">
    <location>
        <position position="481"/>
    </location>
    <ligand>
        <name>substrate</name>
    </ligand>
</feature>
<evidence type="ECO:0000256" key="2">
    <source>
        <dbReference type="ARBA" id="ARBA00001941"/>
    </source>
</evidence>
<evidence type="ECO:0000256" key="1">
    <source>
        <dbReference type="ARBA" id="ARBA00001913"/>
    </source>
</evidence>
<dbReference type="GO" id="GO:0004802">
    <property type="term" value="F:transketolase activity"/>
    <property type="evidence" value="ECO:0007669"/>
    <property type="project" value="UniProtKB-UniRule"/>
</dbReference>
<dbReference type="InterPro" id="IPR005475">
    <property type="entry name" value="Transketolase-like_Pyr-bd"/>
</dbReference>
<dbReference type="AlphaFoldDB" id="A0A975GQR3"/>
<evidence type="ECO:0000256" key="7">
    <source>
        <dbReference type="ARBA" id="ARBA00022723"/>
    </source>
</evidence>
<dbReference type="Pfam" id="PF02779">
    <property type="entry name" value="Transket_pyr"/>
    <property type="match status" value="1"/>
</dbReference>
<dbReference type="FunFam" id="3.40.50.970:FF:000004">
    <property type="entry name" value="Transketolase"/>
    <property type="match status" value="1"/>
</dbReference>
<feature type="binding site" evidence="14">
    <location>
        <begin position="123"/>
        <end position="125"/>
    </location>
    <ligand>
        <name>thiamine diphosphate</name>
        <dbReference type="ChEBI" id="CHEBI:58937"/>
    </ligand>
</feature>
<dbReference type="CDD" id="cd07033">
    <property type="entry name" value="TPP_PYR_DXS_TK_like"/>
    <property type="match status" value="1"/>
</dbReference>
<keyword evidence="7 15" id="KW-0479">Metal-binding</keyword>
<feature type="binding site" evidence="15">
    <location>
        <position position="196"/>
    </location>
    <ligand>
        <name>Mg(2+)</name>
        <dbReference type="ChEBI" id="CHEBI:18420"/>
    </ligand>
</feature>
<proteinExistence type="inferred from homology"/>
<comment type="cofactor">
    <cofactor evidence="17">
        <name>Mg(2+)</name>
        <dbReference type="ChEBI" id="CHEBI:18420"/>
    </cofactor>
    <cofactor evidence="17">
        <name>Ca(2+)</name>
        <dbReference type="ChEBI" id="CHEBI:29108"/>
    </cofactor>
    <cofactor evidence="17">
        <name>Mn(2+)</name>
        <dbReference type="ChEBI" id="CHEBI:29035"/>
    </cofactor>
    <cofactor evidence="17">
        <name>Co(2+)</name>
        <dbReference type="ChEBI" id="CHEBI:48828"/>
    </cofactor>
    <text evidence="17">Binds 1 Mg(2+) ion per subunit. Can also utilize other divalent metal cations, such as Ca(2+), Mn(2+) and Co(2+).</text>
</comment>
<comment type="cofactor">
    <cofactor evidence="2">
        <name>Co(2+)</name>
        <dbReference type="ChEBI" id="CHEBI:48828"/>
    </cofactor>
</comment>
<evidence type="ECO:0000256" key="15">
    <source>
        <dbReference type="PIRSR" id="PIRSR605478-4"/>
    </source>
</evidence>
<comment type="catalytic activity">
    <reaction evidence="10 17">
        <text>D-sedoheptulose 7-phosphate + D-glyceraldehyde 3-phosphate = aldehydo-D-ribose 5-phosphate + D-xylulose 5-phosphate</text>
        <dbReference type="Rhea" id="RHEA:10508"/>
        <dbReference type="ChEBI" id="CHEBI:57483"/>
        <dbReference type="ChEBI" id="CHEBI:57737"/>
        <dbReference type="ChEBI" id="CHEBI:58273"/>
        <dbReference type="ChEBI" id="CHEBI:59776"/>
        <dbReference type="EC" id="2.2.1.1"/>
    </reaction>
</comment>
<feature type="site" description="Important for catalytic activity" evidence="16">
    <location>
        <position position="270"/>
    </location>
</feature>
<evidence type="ECO:0000256" key="16">
    <source>
        <dbReference type="PIRSR" id="PIRSR605478-5"/>
    </source>
</evidence>
<reference evidence="19" key="1">
    <citation type="journal article" date="2021" name="Microb. Physiol.">
        <title>Proteogenomic Insights into the Physiology of Marine, Sulfate-Reducing, Filamentous Desulfonema limicola and Desulfonema magnum.</title>
        <authorList>
            <person name="Schnaars V."/>
            <person name="Wohlbrand L."/>
            <person name="Scheve S."/>
            <person name="Hinrichs C."/>
            <person name="Reinhardt R."/>
            <person name="Rabus R."/>
        </authorList>
    </citation>
    <scope>NUCLEOTIDE SEQUENCE</scope>
    <source>
        <strain evidence="19">4be13</strain>
    </source>
</reference>
<feature type="binding site" evidence="13">
    <location>
        <position position="35"/>
    </location>
    <ligand>
        <name>substrate</name>
    </ligand>
</feature>
<accession>A0A975GQR3</accession>
<dbReference type="RefSeq" id="WP_207678470.1">
    <property type="nucleotide sequence ID" value="NZ_CP061800.1"/>
</dbReference>
<dbReference type="PROSITE" id="PS00801">
    <property type="entry name" value="TRANSKETOLASE_1"/>
    <property type="match status" value="1"/>
</dbReference>
<feature type="binding site" evidence="14">
    <location>
        <position position="270"/>
    </location>
    <ligand>
        <name>thiamine diphosphate</name>
        <dbReference type="ChEBI" id="CHEBI:58937"/>
    </ligand>
</feature>
<dbReference type="SUPFAM" id="SSF52922">
    <property type="entry name" value="TK C-terminal domain-like"/>
    <property type="match status" value="1"/>
</dbReference>
<dbReference type="EC" id="2.2.1.1" evidence="5 11"/>
<dbReference type="InterPro" id="IPR049557">
    <property type="entry name" value="Transketolase_CS"/>
</dbReference>
<feature type="binding site" evidence="13">
    <location>
        <position position="392"/>
    </location>
    <ligand>
        <name>substrate</name>
    </ligand>
</feature>
<dbReference type="Gene3D" id="3.40.50.970">
    <property type="match status" value="2"/>
</dbReference>
<keyword evidence="9 14" id="KW-0786">Thiamine pyrophosphate</keyword>
<evidence type="ECO:0000256" key="3">
    <source>
        <dbReference type="ARBA" id="ARBA00007131"/>
    </source>
</evidence>
<feature type="binding site" evidence="14">
    <location>
        <position position="165"/>
    </location>
    <ligand>
        <name>thiamine diphosphate</name>
        <dbReference type="ChEBI" id="CHEBI:58937"/>
    </ligand>
</feature>
<name>A0A975GQR3_9BACT</name>
<feature type="binding site" evidence="13">
    <location>
        <position position="365"/>
    </location>
    <ligand>
        <name>substrate</name>
    </ligand>
</feature>
<dbReference type="InterPro" id="IPR029061">
    <property type="entry name" value="THDP-binding"/>
</dbReference>
<dbReference type="InterPro" id="IPR005474">
    <property type="entry name" value="Transketolase_N"/>
</dbReference>
<evidence type="ECO:0000256" key="14">
    <source>
        <dbReference type="PIRSR" id="PIRSR605478-3"/>
    </source>
</evidence>
<comment type="cofactor">
    <cofactor evidence="1">
        <name>Ca(2+)</name>
        <dbReference type="ChEBI" id="CHEBI:29108"/>
    </cofactor>
</comment>
<dbReference type="PANTHER" id="PTHR43522:SF2">
    <property type="entry name" value="TRANSKETOLASE 1-RELATED"/>
    <property type="match status" value="1"/>
</dbReference>
<dbReference type="Gene3D" id="3.40.50.920">
    <property type="match status" value="1"/>
</dbReference>
<dbReference type="FunFam" id="3.40.50.920:FF:000003">
    <property type="entry name" value="Transketolase"/>
    <property type="match status" value="1"/>
</dbReference>
<feature type="binding site" evidence="14">
    <location>
        <position position="445"/>
    </location>
    <ligand>
        <name>thiamine diphosphate</name>
        <dbReference type="ChEBI" id="CHEBI:58937"/>
    </ligand>
</feature>
<evidence type="ECO:0000259" key="18">
    <source>
        <dbReference type="SMART" id="SM00861"/>
    </source>
</evidence>
<evidence type="ECO:0000256" key="8">
    <source>
        <dbReference type="ARBA" id="ARBA00022842"/>
    </source>
</evidence>
<feature type="binding site" evidence="15">
    <location>
        <position position="194"/>
    </location>
    <ligand>
        <name>Mg(2+)</name>
        <dbReference type="ChEBI" id="CHEBI:18420"/>
    </ligand>
</feature>
<dbReference type="NCBIfam" id="TIGR00232">
    <property type="entry name" value="tktlase_bact"/>
    <property type="match status" value="1"/>
</dbReference>
<evidence type="ECO:0000256" key="17">
    <source>
        <dbReference type="RuleBase" id="RU004996"/>
    </source>
</evidence>
<evidence type="ECO:0000256" key="4">
    <source>
        <dbReference type="ARBA" id="ARBA00011738"/>
    </source>
</evidence>
<evidence type="ECO:0000256" key="5">
    <source>
        <dbReference type="ARBA" id="ARBA00013152"/>
    </source>
</evidence>
<organism evidence="19 20">
    <name type="scientific">Desulfonema magnum</name>
    <dbReference type="NCBI Taxonomy" id="45655"/>
    <lineage>
        <taxon>Bacteria</taxon>
        <taxon>Pseudomonadati</taxon>
        <taxon>Thermodesulfobacteriota</taxon>
        <taxon>Desulfobacteria</taxon>
        <taxon>Desulfobacterales</taxon>
        <taxon>Desulfococcaceae</taxon>
        <taxon>Desulfonema</taxon>
    </lineage>
</organism>
<dbReference type="KEGG" id="dmm:dnm_061930"/>
<feature type="binding site" evidence="14">
    <location>
        <position position="194"/>
    </location>
    <ligand>
        <name>thiamine diphosphate</name>
        <dbReference type="ChEBI" id="CHEBI:58937"/>
    </ligand>
</feature>
<dbReference type="Pfam" id="PF00456">
    <property type="entry name" value="Transketolase_N"/>
    <property type="match status" value="1"/>
</dbReference>
<evidence type="ECO:0000313" key="20">
    <source>
        <dbReference type="Proteomes" id="UP000663722"/>
    </source>
</evidence>
<feature type="binding site" evidence="13">
    <location>
        <position position="477"/>
    </location>
    <ligand>
        <name>substrate</name>
    </ligand>
</feature>
<protein>
    <recommendedName>
        <fullName evidence="5 11">Transketolase</fullName>
        <ecNumber evidence="5 11">2.2.1.1</ecNumber>
    </recommendedName>
</protein>
<dbReference type="InterPro" id="IPR009014">
    <property type="entry name" value="Transketo_C/PFOR_II"/>
</dbReference>
<feature type="domain" description="Transketolase-like pyrimidine-binding" evidence="18">
    <location>
        <begin position="362"/>
        <end position="533"/>
    </location>
</feature>
<sequence length="673" mass="72869">MSNGFPESQAKMDEQCVNTIRALSIDAIQQANSGHPGAPMGLAPAAYVLWTRFLKHNPKKPGWSDRDRFILSGGHASMLLYSMLHLTGYDVSLDDIKNFRQWGSKTPGHPEFGNTPGVETTTGPLGQGFANGVGMAMAECHLAACFNRPGHEIVDHYTYVMCGDGDMMEGISSEAASLAGHLGLGKLICLYDDNQISIEGSTNITFTEDVGLRFKAYNWHVAVVEDGNDLNEIYKAIESAKAETERPTLIMLNTHIAYGSPNKQDSADAHGAPLGEEEVRLTKKNLGCPEEECFFVPEDSIDACKACLETGSSAESLWQEKFEAYRKAFPELAEQFTDAIKGTLKEGWDAELPDFSKMEGPIATRAASGKVLNALAEKLQPLMGGSADLAPSNKTVIESSHDFQKNAYTGRNIRFGVREHAMGAILSGMALHRGIRPYGATFLVFVNYMQPAVRLAALMKLPVTYVFTHDSIAVGEDGPTHQPVEHLANLRSIPNLTVIRPADATETSEAWKMAIKNVSGPVALILSRQKLPILDRAKYSPADELANGAYILADSEGKPDIILIGTGAETHLALEAKETLGKKGISARVVSMPSWELFEETSQEYKDKVLPPDVSARLGVEAAIPMGWKRYVGDKGDIVGMTGFGASAPGGVMLEKFGFTAENVVQKAMALLK</sequence>
<comment type="function">
    <text evidence="17">Catalyzes the transfer of a two-carbon ketol group from a ketose donor to an aldose acceptor, via a covalent intermediate with the cofactor thiamine pyrophosphate.</text>
</comment>
<feature type="binding site" evidence="13">
    <location>
        <position position="528"/>
    </location>
    <ligand>
        <name>substrate</name>
    </ligand>
</feature>